<accession>A0A6S6RA53</accession>
<proteinExistence type="predicted"/>
<reference evidence="2 3" key="1">
    <citation type="journal article" date="2016" name="Int. J. Syst. Evol. Microbiol.">
        <title>Descriptions of Anaerotaenia torta gen. nov., sp. nov. and Anaerocolumna cellulosilytica gen. nov., sp. nov. isolated from a methanogenic reactor of cattle waste.</title>
        <authorList>
            <person name="Uek A."/>
            <person name="Ohtaki Y."/>
            <person name="Kaku N."/>
            <person name="Ueki K."/>
        </authorList>
    </citation>
    <scope>NUCLEOTIDE SEQUENCE [LARGE SCALE GENOMIC DNA]</scope>
    <source>
        <strain evidence="2 3">SN021</strain>
    </source>
</reference>
<feature type="compositionally biased region" description="Polar residues" evidence="1">
    <location>
        <begin position="65"/>
        <end position="79"/>
    </location>
</feature>
<feature type="compositionally biased region" description="Pro residues" evidence="1">
    <location>
        <begin position="121"/>
        <end position="131"/>
    </location>
</feature>
<feature type="compositionally biased region" description="Basic and acidic residues" evidence="1">
    <location>
        <begin position="86"/>
        <end position="115"/>
    </location>
</feature>
<protein>
    <submittedName>
        <fullName evidence="2">Uncharacterized protein</fullName>
    </submittedName>
</protein>
<sequence length="186" mass="19901">MAVLMIVIGRRFQNKPVAEDVFPTDNKESSELTVKTPENQEKVESGENKVTVTVAPVTKEAVNEGSGSIDTGTNQTIQPDISPKPTGREEQGTEPTEKQTNEKGEPTKQKEKKPEATPTAKPEPTPTPSPKPTKKPTPTAKPTSKPEKKNSSGGFPGFDNVPDGGDNTVIYGDSDGDIDKQVGDMD</sequence>
<feature type="compositionally biased region" description="Basic and acidic residues" evidence="1">
    <location>
        <begin position="38"/>
        <end position="47"/>
    </location>
</feature>
<keyword evidence="3" id="KW-1185">Reference proteome</keyword>
<name>A0A6S6RA53_9FIRM</name>
<dbReference type="Proteomes" id="UP000515561">
    <property type="component" value="Chromosome"/>
</dbReference>
<evidence type="ECO:0000313" key="2">
    <source>
        <dbReference type="EMBL" id="BCJ96360.1"/>
    </source>
</evidence>
<gene>
    <name evidence="2" type="ORF">acsn021_39290</name>
</gene>
<dbReference type="KEGG" id="acel:acsn021_39290"/>
<dbReference type="AlphaFoldDB" id="A0A6S6RA53"/>
<organism evidence="2 3">
    <name type="scientific">Anaerocolumna cellulosilytica</name>
    <dbReference type="NCBI Taxonomy" id="433286"/>
    <lineage>
        <taxon>Bacteria</taxon>
        <taxon>Bacillati</taxon>
        <taxon>Bacillota</taxon>
        <taxon>Clostridia</taxon>
        <taxon>Lachnospirales</taxon>
        <taxon>Lachnospiraceae</taxon>
        <taxon>Anaerocolumna</taxon>
    </lineage>
</organism>
<feature type="region of interest" description="Disordered" evidence="1">
    <location>
        <begin position="21"/>
        <end position="186"/>
    </location>
</feature>
<evidence type="ECO:0000256" key="1">
    <source>
        <dbReference type="SAM" id="MobiDB-lite"/>
    </source>
</evidence>
<feature type="compositionally biased region" description="Basic and acidic residues" evidence="1">
    <location>
        <begin position="177"/>
        <end position="186"/>
    </location>
</feature>
<evidence type="ECO:0000313" key="3">
    <source>
        <dbReference type="Proteomes" id="UP000515561"/>
    </source>
</evidence>
<dbReference type="EMBL" id="AP023367">
    <property type="protein sequence ID" value="BCJ96360.1"/>
    <property type="molecule type" value="Genomic_DNA"/>
</dbReference>